<reference evidence="1" key="1">
    <citation type="submission" date="2022-02" db="EMBL/GenBank/DDBJ databases">
        <title>Plant Genome Project.</title>
        <authorList>
            <person name="Zhang R.-G."/>
        </authorList>
    </citation>
    <scope>NUCLEOTIDE SEQUENCE</scope>
    <source>
        <strain evidence="1">AT1</strain>
    </source>
</reference>
<protein>
    <submittedName>
        <fullName evidence="1">Uncharacterized protein</fullName>
    </submittedName>
</protein>
<organism evidence="1 2">
    <name type="scientific">Rhododendron molle</name>
    <name type="common">Chinese azalea</name>
    <name type="synonym">Azalea mollis</name>
    <dbReference type="NCBI Taxonomy" id="49168"/>
    <lineage>
        <taxon>Eukaryota</taxon>
        <taxon>Viridiplantae</taxon>
        <taxon>Streptophyta</taxon>
        <taxon>Embryophyta</taxon>
        <taxon>Tracheophyta</taxon>
        <taxon>Spermatophyta</taxon>
        <taxon>Magnoliopsida</taxon>
        <taxon>eudicotyledons</taxon>
        <taxon>Gunneridae</taxon>
        <taxon>Pentapetalae</taxon>
        <taxon>asterids</taxon>
        <taxon>Ericales</taxon>
        <taxon>Ericaceae</taxon>
        <taxon>Ericoideae</taxon>
        <taxon>Rhodoreae</taxon>
        <taxon>Rhododendron</taxon>
    </lineage>
</organism>
<proteinExistence type="predicted"/>
<name>A0ACC0NV79_RHOML</name>
<evidence type="ECO:0000313" key="1">
    <source>
        <dbReference type="EMBL" id="KAI8557186.1"/>
    </source>
</evidence>
<accession>A0ACC0NV79</accession>
<evidence type="ECO:0000313" key="2">
    <source>
        <dbReference type="Proteomes" id="UP001062846"/>
    </source>
</evidence>
<comment type="caution">
    <text evidence="1">The sequence shown here is derived from an EMBL/GenBank/DDBJ whole genome shotgun (WGS) entry which is preliminary data.</text>
</comment>
<sequence>MPIFEDAIQILVSVIMRKSISIFCEVAYLLLGIVSISNQMIRFSSLFIRRPNVVYSGQYSSMSSMFARRDR</sequence>
<keyword evidence="2" id="KW-1185">Reference proteome</keyword>
<dbReference type="EMBL" id="CM046392">
    <property type="protein sequence ID" value="KAI8557186.1"/>
    <property type="molecule type" value="Genomic_DNA"/>
</dbReference>
<gene>
    <name evidence="1" type="ORF">RHMOL_Rhmol05G0316700</name>
</gene>
<dbReference type="Proteomes" id="UP001062846">
    <property type="component" value="Chromosome 5"/>
</dbReference>